<comment type="similarity">
    <text evidence="6">Belongs to the tRNA(Ile)-lysidine synthase family.</text>
</comment>
<sequence length="287" mass="34442">MYLLGISGGPDSMFLLEYMSRKYPNQIIVATVNYNVRENSDYDVHLVKEYCKKKDIPFCLLEVPKNTYKIGNFEEWARKIRFNFFSEKYVEHNCQFLVLAHHKDDFIESAIMQKRSGRKMLFYGIKSQNLVENMHVWRPFVDKFYKSEILEFLRNNNIKYAVDYTNDEPIYTRNKIRSELKNKTFLEKESLFQEIITENNELSLKISEIKQEFLTWEQNSFEQNIFNDLKFQKELVYKLIHQSYNGINLSTKKIESIIKFITSKNRTAKYLLKNKTYLIKKQGKLVI</sequence>
<comment type="function">
    <text evidence="6">Ligates lysine onto the cytidine present at position 34 of the AUA codon-specific tRNA(Ile) that contains the anticodon CAU, in an ATP-dependent manner. Cytidine is converted to lysidine, thus changing the amino acid specificity of the tRNA from methionine to isoleucine.</text>
</comment>
<dbReference type="InterPro" id="IPR011063">
    <property type="entry name" value="TilS/TtcA_N"/>
</dbReference>
<dbReference type="InterPro" id="IPR012795">
    <property type="entry name" value="tRNA_Ile_lys_synt_N"/>
</dbReference>
<keyword evidence="1 6" id="KW-0436">Ligase</keyword>
<evidence type="ECO:0000256" key="3">
    <source>
        <dbReference type="ARBA" id="ARBA00022741"/>
    </source>
</evidence>
<dbReference type="InterPro" id="IPR014729">
    <property type="entry name" value="Rossmann-like_a/b/a_fold"/>
</dbReference>
<comment type="catalytic activity">
    <reaction evidence="5 6">
        <text>cytidine(34) in tRNA(Ile2) + L-lysine + ATP = lysidine(34) in tRNA(Ile2) + AMP + diphosphate + H(+)</text>
        <dbReference type="Rhea" id="RHEA:43744"/>
        <dbReference type="Rhea" id="RHEA-COMP:10625"/>
        <dbReference type="Rhea" id="RHEA-COMP:10670"/>
        <dbReference type="ChEBI" id="CHEBI:15378"/>
        <dbReference type="ChEBI" id="CHEBI:30616"/>
        <dbReference type="ChEBI" id="CHEBI:32551"/>
        <dbReference type="ChEBI" id="CHEBI:33019"/>
        <dbReference type="ChEBI" id="CHEBI:82748"/>
        <dbReference type="ChEBI" id="CHEBI:83665"/>
        <dbReference type="ChEBI" id="CHEBI:456215"/>
        <dbReference type="EC" id="6.3.4.19"/>
    </reaction>
</comment>
<evidence type="ECO:0000256" key="4">
    <source>
        <dbReference type="ARBA" id="ARBA00022840"/>
    </source>
</evidence>
<dbReference type="InterPro" id="IPR012094">
    <property type="entry name" value="tRNA_Ile_lys_synt"/>
</dbReference>
<evidence type="ECO:0000259" key="7">
    <source>
        <dbReference type="Pfam" id="PF01171"/>
    </source>
</evidence>
<evidence type="ECO:0000256" key="5">
    <source>
        <dbReference type="ARBA" id="ARBA00048539"/>
    </source>
</evidence>
<keyword evidence="4 6" id="KW-0067">ATP-binding</keyword>
<dbReference type="PANTHER" id="PTHR43033">
    <property type="entry name" value="TRNA(ILE)-LYSIDINE SYNTHASE-RELATED"/>
    <property type="match status" value="1"/>
</dbReference>
<keyword evidence="6" id="KW-0963">Cytoplasm</keyword>
<evidence type="ECO:0000256" key="1">
    <source>
        <dbReference type="ARBA" id="ARBA00022598"/>
    </source>
</evidence>
<dbReference type="GO" id="GO:0032267">
    <property type="term" value="F:tRNA(Ile)-lysidine synthase activity"/>
    <property type="evidence" value="ECO:0007669"/>
    <property type="project" value="UniProtKB-EC"/>
</dbReference>
<dbReference type="Proteomes" id="UP001477443">
    <property type="component" value="Chromosome"/>
</dbReference>
<comment type="domain">
    <text evidence="6">The N-terminal region contains the highly conserved SGGXDS motif, predicted to be a P-loop motif involved in ATP binding.</text>
</comment>
<keyword evidence="9" id="KW-1185">Reference proteome</keyword>
<dbReference type="SUPFAM" id="SSF52402">
    <property type="entry name" value="Adenine nucleotide alpha hydrolases-like"/>
    <property type="match status" value="1"/>
</dbReference>
<evidence type="ECO:0000313" key="8">
    <source>
        <dbReference type="EMBL" id="WXL29031.1"/>
    </source>
</evidence>
<dbReference type="NCBIfam" id="TIGR02432">
    <property type="entry name" value="lysidine_TilS_N"/>
    <property type="match status" value="1"/>
</dbReference>
<feature type="binding site" evidence="6">
    <location>
        <begin position="7"/>
        <end position="12"/>
    </location>
    <ligand>
        <name>ATP</name>
        <dbReference type="ChEBI" id="CHEBI:30616"/>
    </ligand>
</feature>
<dbReference type="Gene3D" id="3.40.50.620">
    <property type="entry name" value="HUPs"/>
    <property type="match status" value="1"/>
</dbReference>
<evidence type="ECO:0000256" key="6">
    <source>
        <dbReference type="HAMAP-Rule" id="MF_01161"/>
    </source>
</evidence>
<dbReference type="EMBL" id="CP148067">
    <property type="protein sequence ID" value="WXL29031.1"/>
    <property type="molecule type" value="Genomic_DNA"/>
</dbReference>
<protein>
    <recommendedName>
        <fullName evidence="6">tRNA(Ile)-lysidine synthase</fullName>
        <ecNumber evidence="6">6.3.4.19</ecNumber>
    </recommendedName>
    <alternativeName>
        <fullName evidence="6">tRNA(Ile)-2-lysyl-cytidine synthase</fullName>
    </alternativeName>
    <alternativeName>
        <fullName evidence="6">tRNA(Ile)-lysidine synthetase</fullName>
    </alternativeName>
</protein>
<reference evidence="8" key="1">
    <citation type="submission" date="2024-03" db="EMBL/GenBank/DDBJ databases">
        <title>Complete genome sequence of Mycoplasma felifaucium Z921 isolated from the trachea of a cheetah.</title>
        <authorList>
            <person name="Spergser J."/>
        </authorList>
    </citation>
    <scope>NUCLEOTIDE SEQUENCE [LARGE SCALE GENOMIC DNA]</scope>
    <source>
        <strain evidence="8">Z921</strain>
    </source>
</reference>
<accession>A0ABZ2RW56</accession>
<gene>
    <name evidence="6 8" type="primary">tilS</name>
    <name evidence="8" type="ORF">WG617_03375</name>
</gene>
<dbReference type="HAMAP" id="MF_01161">
    <property type="entry name" value="tRNA_Ile_lys_synt"/>
    <property type="match status" value="1"/>
</dbReference>
<organism evidence="8 9">
    <name type="scientific">Mycoplasmopsis felifaucium</name>
    <dbReference type="NCBI Taxonomy" id="35768"/>
    <lineage>
        <taxon>Bacteria</taxon>
        <taxon>Bacillati</taxon>
        <taxon>Mycoplasmatota</taxon>
        <taxon>Mycoplasmoidales</taxon>
        <taxon>Metamycoplasmataceae</taxon>
        <taxon>Mycoplasmopsis</taxon>
    </lineage>
</organism>
<dbReference type="CDD" id="cd01992">
    <property type="entry name" value="TilS_N"/>
    <property type="match status" value="1"/>
</dbReference>
<evidence type="ECO:0000313" key="9">
    <source>
        <dbReference type="Proteomes" id="UP001477443"/>
    </source>
</evidence>
<keyword evidence="2 6" id="KW-0819">tRNA processing</keyword>
<proteinExistence type="inferred from homology"/>
<keyword evidence="3 6" id="KW-0547">Nucleotide-binding</keyword>
<feature type="domain" description="tRNA(Ile)-lysidine/2-thiocytidine synthase N-terminal" evidence="7">
    <location>
        <begin position="2"/>
        <end position="178"/>
    </location>
</feature>
<name>A0ABZ2RW56_9BACT</name>
<dbReference type="PANTHER" id="PTHR43033:SF1">
    <property type="entry name" value="TRNA(ILE)-LYSIDINE SYNTHASE-RELATED"/>
    <property type="match status" value="1"/>
</dbReference>
<dbReference type="RefSeq" id="WP_338822622.1">
    <property type="nucleotide sequence ID" value="NZ_CP148067.1"/>
</dbReference>
<dbReference type="Pfam" id="PF01171">
    <property type="entry name" value="ATP_bind_3"/>
    <property type="match status" value="1"/>
</dbReference>
<dbReference type="EC" id="6.3.4.19" evidence="6"/>
<evidence type="ECO:0000256" key="2">
    <source>
        <dbReference type="ARBA" id="ARBA00022694"/>
    </source>
</evidence>
<comment type="subcellular location">
    <subcellularLocation>
        <location evidence="6">Cytoplasm</location>
    </subcellularLocation>
</comment>